<evidence type="ECO:0000313" key="2">
    <source>
        <dbReference type="EMBL" id="EXC02068.1"/>
    </source>
</evidence>
<name>W9SE85_9ROSA</name>
<proteinExistence type="inferred from homology"/>
<keyword evidence="2" id="KW-0808">Transferase</keyword>
<gene>
    <name evidence="2" type="ORF">L484_024033</name>
</gene>
<accession>W9SE85</accession>
<dbReference type="PANTHER" id="PTHR31642">
    <property type="entry name" value="TRICHOTHECENE 3-O-ACETYLTRANSFERASE"/>
    <property type="match status" value="1"/>
</dbReference>
<dbReference type="InterPro" id="IPR023213">
    <property type="entry name" value="CAT-like_dom_sf"/>
</dbReference>
<dbReference type="EMBL" id="KE345347">
    <property type="protein sequence ID" value="EXC02068.1"/>
    <property type="molecule type" value="Genomic_DNA"/>
</dbReference>
<evidence type="ECO:0000256" key="1">
    <source>
        <dbReference type="ARBA" id="ARBA00009861"/>
    </source>
</evidence>
<keyword evidence="3" id="KW-1185">Reference proteome</keyword>
<evidence type="ECO:0000313" key="3">
    <source>
        <dbReference type="Proteomes" id="UP000030645"/>
    </source>
</evidence>
<protein>
    <submittedName>
        <fullName evidence="2">Taxadien-5-alpha-ol O-acetyltransferase</fullName>
    </submittedName>
</protein>
<dbReference type="STRING" id="981085.W9SE85"/>
<reference evidence="3" key="1">
    <citation type="submission" date="2013-01" db="EMBL/GenBank/DDBJ databases">
        <title>Draft Genome Sequence of a Mulberry Tree, Morus notabilis C.K. Schneid.</title>
        <authorList>
            <person name="He N."/>
            <person name="Zhao S."/>
        </authorList>
    </citation>
    <scope>NUCLEOTIDE SEQUENCE</scope>
</reference>
<organism evidence="2 3">
    <name type="scientific">Morus notabilis</name>
    <dbReference type="NCBI Taxonomy" id="981085"/>
    <lineage>
        <taxon>Eukaryota</taxon>
        <taxon>Viridiplantae</taxon>
        <taxon>Streptophyta</taxon>
        <taxon>Embryophyta</taxon>
        <taxon>Tracheophyta</taxon>
        <taxon>Spermatophyta</taxon>
        <taxon>Magnoliopsida</taxon>
        <taxon>eudicotyledons</taxon>
        <taxon>Gunneridae</taxon>
        <taxon>Pentapetalae</taxon>
        <taxon>rosids</taxon>
        <taxon>fabids</taxon>
        <taxon>Rosales</taxon>
        <taxon>Moraceae</taxon>
        <taxon>Moreae</taxon>
        <taxon>Morus</taxon>
    </lineage>
</organism>
<dbReference type="PANTHER" id="PTHR31642:SF299">
    <property type="entry name" value="OS02G0653400 PROTEIN"/>
    <property type="match status" value="1"/>
</dbReference>
<dbReference type="InterPro" id="IPR050317">
    <property type="entry name" value="Plant_Fungal_Acyltransferase"/>
</dbReference>
<dbReference type="GO" id="GO:0016747">
    <property type="term" value="F:acyltransferase activity, transferring groups other than amino-acyl groups"/>
    <property type="evidence" value="ECO:0007669"/>
    <property type="project" value="TreeGrafter"/>
</dbReference>
<dbReference type="Gene3D" id="3.30.559.10">
    <property type="entry name" value="Chloramphenicol acetyltransferase-like domain"/>
    <property type="match status" value="1"/>
</dbReference>
<dbReference type="Pfam" id="PF02458">
    <property type="entry name" value="Transferase"/>
    <property type="match status" value="1"/>
</dbReference>
<comment type="similarity">
    <text evidence="1">Belongs to the plant acyltransferase family.</text>
</comment>
<dbReference type="AlphaFoldDB" id="W9SE85"/>
<sequence>MASSRNGNTANTDNVVHTHRAEIEAVQTVPPSKITAPRTVRQVLSMSDVSGVSGGCLNVVLYYNKASDQGDSGSLHAGWIKESLAGALSEQPLLAGRLQKGEINDNNIVDEEAKNIVNVVSNDAGVRLIEARIGATMVEFLLETSMRKEAEAELVFWKHIDQVDPQFCPLFYVQVTKFECGGYSFGISCSLILADLFLKENFLKRWVDIHRNLLSKHEIPKTPLFYLPNLKKDVSLINADIISSSPTRDSGKTMIFNIVSAKQYHVYSVEDLNTLARLSVEEAESELGTKFGPDFHLMSVSEPENVIKIEKCSKHVIKPKISVQNRIDSASWGDFGANELEFRKGNRALCVSYWIGSVSDELVVAIPYWSIDHGVFGLKMIIGVPQ</sequence>
<dbReference type="Proteomes" id="UP000030645">
    <property type="component" value="Unassembled WGS sequence"/>
</dbReference>
<dbReference type="eggNOG" id="ENOG502RYQP">
    <property type="taxonomic scope" value="Eukaryota"/>
</dbReference>